<dbReference type="Pfam" id="PF13628">
    <property type="entry name" value="DUF4142"/>
    <property type="match status" value="1"/>
</dbReference>
<feature type="chain" id="PRO_5035303166" description="DUF4142 domain-containing protein" evidence="3">
    <location>
        <begin position="35"/>
        <end position="256"/>
    </location>
</feature>
<dbReference type="InterPro" id="IPR025419">
    <property type="entry name" value="DUF4142"/>
</dbReference>
<dbReference type="Proteomes" id="UP000652013">
    <property type="component" value="Unassembled WGS sequence"/>
</dbReference>
<evidence type="ECO:0000259" key="4">
    <source>
        <dbReference type="Pfam" id="PF13628"/>
    </source>
</evidence>
<keyword evidence="2" id="KW-0812">Transmembrane</keyword>
<evidence type="ECO:0000256" key="3">
    <source>
        <dbReference type="SAM" id="SignalP"/>
    </source>
</evidence>
<keyword evidence="2" id="KW-0472">Membrane</keyword>
<dbReference type="RefSeq" id="WP_203937065.1">
    <property type="nucleotide sequence ID" value="NZ_BAAAGJ010000005.1"/>
</dbReference>
<dbReference type="EMBL" id="BOOY01000006">
    <property type="protein sequence ID" value="GIJ01731.1"/>
    <property type="molecule type" value="Genomic_DNA"/>
</dbReference>
<gene>
    <name evidence="5" type="ORF">Sya03_10830</name>
</gene>
<keyword evidence="3" id="KW-0732">Signal</keyword>
<evidence type="ECO:0000313" key="6">
    <source>
        <dbReference type="Proteomes" id="UP000652013"/>
    </source>
</evidence>
<sequence>MIAARLPRRPLRWLVGTTAMVFVALLAPSSPAQAAPTAPPVPPDTVLSNGNGQGALTPADRDFVVKVRLAGLWEIPAGNMTVGRTENEKVLQIGKSIAEQHVLLDKLTIEAAAKLGVPLPNEPTIEQQAWLNEMKNAEGPQFDQIYTDRLRSAHGKIFPAIANIRAGTRNDVVRRLAQQANQFVMTHLTLLESSGLVDYGSLPAPPQPVAQGAAPAIDGNMIAGARGGVNTTVILIVLAAALVAGVASTMRIFRTR</sequence>
<proteinExistence type="predicted"/>
<keyword evidence="6" id="KW-1185">Reference proteome</keyword>
<dbReference type="PANTHER" id="PTHR38593:SF1">
    <property type="entry name" value="BLR2558 PROTEIN"/>
    <property type="match status" value="1"/>
</dbReference>
<feature type="transmembrane region" description="Helical" evidence="2">
    <location>
        <begin position="233"/>
        <end position="253"/>
    </location>
</feature>
<keyword evidence="2" id="KW-1133">Transmembrane helix</keyword>
<organism evidence="5 6">
    <name type="scientific">Spirilliplanes yamanashiensis</name>
    <dbReference type="NCBI Taxonomy" id="42233"/>
    <lineage>
        <taxon>Bacteria</taxon>
        <taxon>Bacillati</taxon>
        <taxon>Actinomycetota</taxon>
        <taxon>Actinomycetes</taxon>
        <taxon>Micromonosporales</taxon>
        <taxon>Micromonosporaceae</taxon>
        <taxon>Spirilliplanes</taxon>
    </lineage>
</organism>
<dbReference type="AlphaFoldDB" id="A0A8J3Y4R0"/>
<comment type="caution">
    <text evidence="5">The sequence shown here is derived from an EMBL/GenBank/DDBJ whole genome shotgun (WGS) entry which is preliminary data.</text>
</comment>
<feature type="domain" description="DUF4142" evidence="4">
    <location>
        <begin position="59"/>
        <end position="190"/>
    </location>
</feature>
<evidence type="ECO:0000313" key="5">
    <source>
        <dbReference type="EMBL" id="GIJ01731.1"/>
    </source>
</evidence>
<evidence type="ECO:0000256" key="1">
    <source>
        <dbReference type="SAM" id="MobiDB-lite"/>
    </source>
</evidence>
<evidence type="ECO:0000256" key="2">
    <source>
        <dbReference type="SAM" id="Phobius"/>
    </source>
</evidence>
<protein>
    <recommendedName>
        <fullName evidence="4">DUF4142 domain-containing protein</fullName>
    </recommendedName>
</protein>
<accession>A0A8J3Y4R0</accession>
<dbReference type="PANTHER" id="PTHR38593">
    <property type="entry name" value="BLR2558 PROTEIN"/>
    <property type="match status" value="1"/>
</dbReference>
<name>A0A8J3Y4R0_9ACTN</name>
<reference evidence="5" key="1">
    <citation type="submission" date="2021-01" db="EMBL/GenBank/DDBJ databases">
        <title>Whole genome shotgun sequence of Spirilliplanes yamanashiensis NBRC 15828.</title>
        <authorList>
            <person name="Komaki H."/>
            <person name="Tamura T."/>
        </authorList>
    </citation>
    <scope>NUCLEOTIDE SEQUENCE</scope>
    <source>
        <strain evidence="5">NBRC 15828</strain>
    </source>
</reference>
<feature type="region of interest" description="Disordered" evidence="1">
    <location>
        <begin position="33"/>
        <end position="53"/>
    </location>
</feature>
<feature type="signal peptide" evidence="3">
    <location>
        <begin position="1"/>
        <end position="34"/>
    </location>
</feature>